<dbReference type="FunFam" id="1.20.1250.20:FF:000410">
    <property type="entry name" value="POT family protein"/>
    <property type="match status" value="1"/>
</dbReference>
<feature type="transmembrane region" description="Helical" evidence="6">
    <location>
        <begin position="381"/>
        <end position="402"/>
    </location>
</feature>
<evidence type="ECO:0000256" key="2">
    <source>
        <dbReference type="ARBA" id="ARBA00005982"/>
    </source>
</evidence>
<dbReference type="Pfam" id="PF00854">
    <property type="entry name" value="PTR2"/>
    <property type="match status" value="1"/>
</dbReference>
<evidence type="ECO:0000256" key="6">
    <source>
        <dbReference type="SAM" id="Phobius"/>
    </source>
</evidence>
<dbReference type="PANTHER" id="PTHR11654">
    <property type="entry name" value="OLIGOPEPTIDE TRANSPORTER-RELATED"/>
    <property type="match status" value="1"/>
</dbReference>
<feature type="transmembrane region" description="Helical" evidence="6">
    <location>
        <begin position="55"/>
        <end position="76"/>
    </location>
</feature>
<evidence type="ECO:0000313" key="8">
    <source>
        <dbReference type="Proteomes" id="UP000825729"/>
    </source>
</evidence>
<evidence type="ECO:0000256" key="1">
    <source>
        <dbReference type="ARBA" id="ARBA00004141"/>
    </source>
</evidence>
<dbReference type="GO" id="GO:0022857">
    <property type="term" value="F:transmembrane transporter activity"/>
    <property type="evidence" value="ECO:0007669"/>
    <property type="project" value="InterPro"/>
</dbReference>
<gene>
    <name evidence="7" type="ORF">H6P81_009477</name>
</gene>
<accession>A0AAV7EKZ7</accession>
<feature type="transmembrane region" description="Helical" evidence="6">
    <location>
        <begin position="508"/>
        <end position="528"/>
    </location>
</feature>
<feature type="transmembrane region" description="Helical" evidence="6">
    <location>
        <begin position="339"/>
        <end position="361"/>
    </location>
</feature>
<keyword evidence="4 6" id="KW-1133">Transmembrane helix</keyword>
<evidence type="ECO:0000256" key="4">
    <source>
        <dbReference type="ARBA" id="ARBA00022989"/>
    </source>
</evidence>
<keyword evidence="8" id="KW-1185">Reference proteome</keyword>
<proteinExistence type="inferred from homology"/>
<sequence>MAAAATDSGGLSKSCILIIVVASVERFAYKGVVSNLVTYLTDVVKLSTSSAAKNVNTWCGVTSMLPLVGAFLADSYWDRYSTILASSLLYILGLVSLTIWALLWAFTPISKTIFAAALFSSLYLISMAQGGYNPCLQAFGAEQLEREDQKEMNSEKKSKFFQWWYFGICTGSLMGVTLMSYIQDNFGWGWGFAIPTMGMAMSAICFSYGTPLYVRKKITKVRDQTIIEETLRSFKEALKKVVPAAGTIRLPSQRYDEEVAELELQDNKPLMKEDFPISVSDSAASTTKDEEPGADVRAIVKLLPVWAMLLPFAVIFQQPATFFTKQGTAMRRNIGGDGFMIPPATLQSAITLSIILLVPLYDHAVVPAFRLLTGNEKGITVLQRIAVGMFLSVLAMVVAALVEAKRLGMVRRAAGVAVVPTPLSIFWLLPQYILLGVSDVFTVVGMQEFFYARVPTRMRSVGIAMYLSVFGVGSFLSAILITVIEMVTSSSDGGGWFSDDMGEARLDNYYWLLALSSSISLISFIALCRHYTD</sequence>
<dbReference type="Gene3D" id="1.20.1250.20">
    <property type="entry name" value="MFS general substrate transporter like domains"/>
    <property type="match status" value="1"/>
</dbReference>
<dbReference type="SUPFAM" id="SSF103473">
    <property type="entry name" value="MFS general substrate transporter"/>
    <property type="match status" value="1"/>
</dbReference>
<comment type="caution">
    <text evidence="7">The sequence shown here is derived from an EMBL/GenBank/DDBJ whole genome shotgun (WGS) entry which is preliminary data.</text>
</comment>
<dbReference type="AlphaFoldDB" id="A0AAV7EKZ7"/>
<evidence type="ECO:0000256" key="3">
    <source>
        <dbReference type="ARBA" id="ARBA00022692"/>
    </source>
</evidence>
<reference evidence="7 8" key="1">
    <citation type="submission" date="2021-07" db="EMBL/GenBank/DDBJ databases">
        <title>The Aristolochia fimbriata genome: insights into angiosperm evolution, floral development and chemical biosynthesis.</title>
        <authorList>
            <person name="Jiao Y."/>
        </authorList>
    </citation>
    <scope>NUCLEOTIDE SEQUENCE [LARGE SCALE GENOMIC DNA]</scope>
    <source>
        <strain evidence="7">IBCAS-2021</strain>
        <tissue evidence="7">Leaf</tissue>
    </source>
</reference>
<dbReference type="EMBL" id="JAINDJ010000004">
    <property type="protein sequence ID" value="KAG9449512.1"/>
    <property type="molecule type" value="Genomic_DNA"/>
</dbReference>
<comment type="subcellular location">
    <subcellularLocation>
        <location evidence="1">Membrane</location>
        <topology evidence="1">Multi-pass membrane protein</topology>
    </subcellularLocation>
</comment>
<feature type="transmembrane region" description="Helical" evidence="6">
    <location>
        <begin position="433"/>
        <end position="451"/>
    </location>
</feature>
<comment type="similarity">
    <text evidence="2">Belongs to the major facilitator superfamily. Proton-dependent oligopeptide transporter (POT/PTR) (TC 2.A.17) family.</text>
</comment>
<feature type="transmembrane region" description="Helical" evidence="6">
    <location>
        <begin position="88"/>
        <end position="107"/>
    </location>
</feature>
<name>A0AAV7EKZ7_ARIFI</name>
<feature type="transmembrane region" description="Helical" evidence="6">
    <location>
        <begin position="188"/>
        <end position="214"/>
    </location>
</feature>
<dbReference type="Proteomes" id="UP000825729">
    <property type="component" value="Unassembled WGS sequence"/>
</dbReference>
<dbReference type="InterPro" id="IPR036259">
    <property type="entry name" value="MFS_trans_sf"/>
</dbReference>
<dbReference type="GO" id="GO:0016020">
    <property type="term" value="C:membrane"/>
    <property type="evidence" value="ECO:0007669"/>
    <property type="project" value="UniProtKB-SubCell"/>
</dbReference>
<keyword evidence="3 6" id="KW-0812">Transmembrane</keyword>
<keyword evidence="5 6" id="KW-0472">Membrane</keyword>
<feature type="transmembrane region" description="Helical" evidence="6">
    <location>
        <begin position="463"/>
        <end position="488"/>
    </location>
</feature>
<feature type="transmembrane region" description="Helical" evidence="6">
    <location>
        <begin position="160"/>
        <end position="182"/>
    </location>
</feature>
<evidence type="ECO:0000256" key="5">
    <source>
        <dbReference type="ARBA" id="ARBA00023136"/>
    </source>
</evidence>
<evidence type="ECO:0000313" key="7">
    <source>
        <dbReference type="EMBL" id="KAG9449512.1"/>
    </source>
</evidence>
<protein>
    <submittedName>
        <fullName evidence="7">Uncharacterized protein</fullName>
    </submittedName>
</protein>
<organism evidence="7 8">
    <name type="scientific">Aristolochia fimbriata</name>
    <name type="common">White veined hardy Dutchman's pipe vine</name>
    <dbReference type="NCBI Taxonomy" id="158543"/>
    <lineage>
        <taxon>Eukaryota</taxon>
        <taxon>Viridiplantae</taxon>
        <taxon>Streptophyta</taxon>
        <taxon>Embryophyta</taxon>
        <taxon>Tracheophyta</taxon>
        <taxon>Spermatophyta</taxon>
        <taxon>Magnoliopsida</taxon>
        <taxon>Magnoliidae</taxon>
        <taxon>Piperales</taxon>
        <taxon>Aristolochiaceae</taxon>
        <taxon>Aristolochia</taxon>
    </lineage>
</organism>
<dbReference type="InterPro" id="IPR000109">
    <property type="entry name" value="POT_fam"/>
</dbReference>